<evidence type="ECO:0000256" key="5">
    <source>
        <dbReference type="HAMAP-Rule" id="MF_00014"/>
    </source>
</evidence>
<dbReference type="InterPro" id="IPR009000">
    <property type="entry name" value="Transl_B-barrel_sf"/>
</dbReference>
<dbReference type="GO" id="GO:0042274">
    <property type="term" value="P:ribosomal small subunit biogenesis"/>
    <property type="evidence" value="ECO:0007669"/>
    <property type="project" value="UniProtKB-UniRule"/>
</dbReference>
<keyword evidence="9" id="KW-1185">Reference proteome</keyword>
<dbReference type="InterPro" id="IPR002676">
    <property type="entry name" value="RimM_N"/>
</dbReference>
<dbReference type="Pfam" id="PF01782">
    <property type="entry name" value="RimM"/>
    <property type="match status" value="1"/>
</dbReference>
<dbReference type="SUPFAM" id="SSF50346">
    <property type="entry name" value="PRC-barrel domain"/>
    <property type="match status" value="1"/>
</dbReference>
<accession>A0A543B1U3</accession>
<evidence type="ECO:0000256" key="3">
    <source>
        <dbReference type="ARBA" id="ARBA00022552"/>
    </source>
</evidence>
<dbReference type="EMBL" id="VFOW01000001">
    <property type="protein sequence ID" value="TQL78700.1"/>
    <property type="molecule type" value="Genomic_DNA"/>
</dbReference>
<name>A0A543B1U3_9ACTN</name>
<keyword evidence="4 5" id="KW-0143">Chaperone</keyword>
<dbReference type="InterPro" id="IPR011033">
    <property type="entry name" value="PRC_barrel-like_sf"/>
</dbReference>
<dbReference type="GO" id="GO:0043022">
    <property type="term" value="F:ribosome binding"/>
    <property type="evidence" value="ECO:0007669"/>
    <property type="project" value="InterPro"/>
</dbReference>
<evidence type="ECO:0000256" key="4">
    <source>
        <dbReference type="ARBA" id="ARBA00023186"/>
    </source>
</evidence>
<dbReference type="Gene3D" id="2.30.30.240">
    <property type="entry name" value="PRC-barrel domain"/>
    <property type="match status" value="1"/>
</dbReference>
<dbReference type="SUPFAM" id="SSF50447">
    <property type="entry name" value="Translation proteins"/>
    <property type="match status" value="1"/>
</dbReference>
<dbReference type="InParanoid" id="A0A543B1U3"/>
<keyword evidence="1 5" id="KW-0963">Cytoplasm</keyword>
<dbReference type="Gene3D" id="2.40.30.60">
    <property type="entry name" value="RimM"/>
    <property type="match status" value="1"/>
</dbReference>
<dbReference type="OrthoDB" id="5381335at2"/>
<comment type="function">
    <text evidence="5">An accessory protein needed during the final step in the assembly of 30S ribosomal subunit, possibly for assembly of the head region. Essential for efficient processing of 16S rRNA. May be needed both before and after RbfA during the maturation of 16S rRNA. It has affinity for free ribosomal 30S subunits but not for 70S ribosomes.</text>
</comment>
<comment type="subcellular location">
    <subcellularLocation>
        <location evidence="5">Cytoplasm</location>
    </subcellularLocation>
</comment>
<feature type="domain" description="RimM N-terminal" evidence="6">
    <location>
        <begin position="4"/>
        <end position="84"/>
    </location>
</feature>
<keyword evidence="3 5" id="KW-0698">rRNA processing</keyword>
<dbReference type="NCBIfam" id="TIGR02273">
    <property type="entry name" value="16S_RimM"/>
    <property type="match status" value="1"/>
</dbReference>
<dbReference type="AlphaFoldDB" id="A0A543B1U3"/>
<comment type="caution">
    <text evidence="8">The sequence shown here is derived from an EMBL/GenBank/DDBJ whole genome shotgun (WGS) entry which is preliminary data.</text>
</comment>
<protein>
    <recommendedName>
        <fullName evidence="5">Ribosome maturation factor RimM</fullName>
    </recommendedName>
</protein>
<organism evidence="8 9">
    <name type="scientific">Stackebrandtia endophytica</name>
    <dbReference type="NCBI Taxonomy" id="1496996"/>
    <lineage>
        <taxon>Bacteria</taxon>
        <taxon>Bacillati</taxon>
        <taxon>Actinomycetota</taxon>
        <taxon>Actinomycetes</taxon>
        <taxon>Glycomycetales</taxon>
        <taxon>Glycomycetaceae</taxon>
        <taxon>Stackebrandtia</taxon>
    </lineage>
</organism>
<dbReference type="PANTHER" id="PTHR33692:SF1">
    <property type="entry name" value="RIBOSOME MATURATION FACTOR RIMM"/>
    <property type="match status" value="1"/>
</dbReference>
<evidence type="ECO:0000256" key="1">
    <source>
        <dbReference type="ARBA" id="ARBA00022490"/>
    </source>
</evidence>
<dbReference type="GO" id="GO:0005840">
    <property type="term" value="C:ribosome"/>
    <property type="evidence" value="ECO:0007669"/>
    <property type="project" value="InterPro"/>
</dbReference>
<sequence length="169" mass="18659">MLLVVGRIIRPHGVRGDLICEVRTDEPDERFVAGSVFVTDPVENGPIKLEYARWYQGRLLITVEGVSDRNTAEELRGVLLCVDSGDITAPEDPEEFRDHDLVGLRVEDPDQTVIGTVTRIEHGPAHDMLIVRRDGNKPALIPFIHAMVPTVDIPGGRIVVTLPDGLLDL</sequence>
<dbReference type="InterPro" id="IPR056792">
    <property type="entry name" value="PRC_RimM"/>
</dbReference>
<dbReference type="GO" id="GO:0005737">
    <property type="term" value="C:cytoplasm"/>
    <property type="evidence" value="ECO:0007669"/>
    <property type="project" value="UniProtKB-SubCell"/>
</dbReference>
<dbReference type="GO" id="GO:0006364">
    <property type="term" value="P:rRNA processing"/>
    <property type="evidence" value="ECO:0007669"/>
    <property type="project" value="UniProtKB-UniRule"/>
</dbReference>
<evidence type="ECO:0000259" key="7">
    <source>
        <dbReference type="Pfam" id="PF24986"/>
    </source>
</evidence>
<evidence type="ECO:0000256" key="2">
    <source>
        <dbReference type="ARBA" id="ARBA00022517"/>
    </source>
</evidence>
<evidence type="ECO:0000313" key="9">
    <source>
        <dbReference type="Proteomes" id="UP000317043"/>
    </source>
</evidence>
<evidence type="ECO:0000313" key="8">
    <source>
        <dbReference type="EMBL" id="TQL78700.1"/>
    </source>
</evidence>
<reference evidence="8 9" key="1">
    <citation type="submission" date="2019-06" db="EMBL/GenBank/DDBJ databases">
        <title>Sequencing the genomes of 1000 actinobacteria strains.</title>
        <authorList>
            <person name="Klenk H.-P."/>
        </authorList>
    </citation>
    <scope>NUCLEOTIDE SEQUENCE [LARGE SCALE GENOMIC DNA]</scope>
    <source>
        <strain evidence="8 9">DSM 45928</strain>
    </source>
</reference>
<gene>
    <name evidence="5" type="primary">rimM</name>
    <name evidence="8" type="ORF">FB566_4291</name>
</gene>
<comment type="similarity">
    <text evidence="5">Belongs to the RimM family.</text>
</comment>
<dbReference type="PANTHER" id="PTHR33692">
    <property type="entry name" value="RIBOSOME MATURATION FACTOR RIMM"/>
    <property type="match status" value="1"/>
</dbReference>
<comment type="subunit">
    <text evidence="5">Binds ribosomal protein uS19.</text>
</comment>
<feature type="domain" description="Ribosome maturation factor RimM PRC barrel" evidence="7">
    <location>
        <begin position="99"/>
        <end position="166"/>
    </location>
</feature>
<evidence type="ECO:0000259" key="6">
    <source>
        <dbReference type="Pfam" id="PF01782"/>
    </source>
</evidence>
<dbReference type="InterPro" id="IPR011961">
    <property type="entry name" value="RimM"/>
</dbReference>
<dbReference type="FunCoup" id="A0A543B1U3">
    <property type="interactions" value="115"/>
</dbReference>
<dbReference type="Proteomes" id="UP000317043">
    <property type="component" value="Unassembled WGS sequence"/>
</dbReference>
<dbReference type="Pfam" id="PF24986">
    <property type="entry name" value="PRC_RimM"/>
    <property type="match status" value="1"/>
</dbReference>
<keyword evidence="2 5" id="KW-0690">Ribosome biogenesis</keyword>
<dbReference type="HAMAP" id="MF_00014">
    <property type="entry name" value="Ribosome_mat_RimM"/>
    <property type="match status" value="1"/>
</dbReference>
<proteinExistence type="inferred from homology"/>
<comment type="domain">
    <text evidence="5">The PRC barrel domain binds ribosomal protein uS19.</text>
</comment>
<dbReference type="InterPro" id="IPR036976">
    <property type="entry name" value="RimM_N_sf"/>
</dbReference>